<dbReference type="EMBL" id="JZWT02000012">
    <property type="protein sequence ID" value="MFB6490707.1"/>
    <property type="molecule type" value="Genomic_DNA"/>
</dbReference>
<organism evidence="1 2">
    <name type="scientific">Thermoproteus sp. AZ2</name>
    <dbReference type="NCBI Taxonomy" id="1609232"/>
    <lineage>
        <taxon>Archaea</taxon>
        <taxon>Thermoproteota</taxon>
        <taxon>Thermoprotei</taxon>
        <taxon>Thermoproteales</taxon>
        <taxon>Thermoproteaceae</taxon>
        <taxon>Thermoproteus</taxon>
    </lineage>
</organism>
<protein>
    <submittedName>
        <fullName evidence="1">DUF1028 domain-containing protein</fullName>
    </submittedName>
</protein>
<evidence type="ECO:0000313" key="2">
    <source>
        <dbReference type="Proteomes" id="UP000033636"/>
    </source>
</evidence>
<evidence type="ECO:0000313" key="1">
    <source>
        <dbReference type="EMBL" id="MFB6490707.1"/>
    </source>
</evidence>
<comment type="caution">
    <text evidence="1">The sequence shown here is derived from an EMBL/GenBank/DDBJ whole genome shotgun (WGS) entry which is preliminary data.</text>
</comment>
<dbReference type="Proteomes" id="UP000033636">
    <property type="component" value="Unassembled WGS sequence"/>
</dbReference>
<reference evidence="1" key="1">
    <citation type="submission" date="2024-07" db="EMBL/GenBank/DDBJ databases">
        <title>Metagenome and Metagenome-Assembled Genomes of Archaea from a hot spring from the geothermal field of Los Azufres, Mexico.</title>
        <authorList>
            <person name="Marin-Paredes R."/>
            <person name="Martinez-Romero E."/>
            <person name="Servin-Garciduenas L.E."/>
        </authorList>
    </citation>
    <scope>NUCLEOTIDE SEQUENCE</scope>
</reference>
<gene>
    <name evidence="1" type="ORF">TU35_005605</name>
</gene>
<accession>A0ACC6V0X4</accession>
<proteinExistence type="predicted"/>
<sequence length="284" mass="30830">MTFSIVATDGTDVGIAVASKFVSVGAIVPHLEAGVGAVATQCYANPRLGKIILELLRQGRGAGEALETALAQDPGREQRQIGVVDIRGGARGYTGRECPEYAGQVVGSGYVALGNILAGPEVVEAMARAFEAQRGELVDKLLAALEAGDRAGGDRRGRQSAALVALRPGGGYLGLTDVYVDIRVDDHPDPVAEVRRIFKIWELALLRREDPKDVVEKKAVAAEVQEALRRLGLYRGEVTGVWDDATERAFREWAGRENFENKIRDDDKIWGTVYRYLKEAASRR</sequence>
<name>A0ACC6V0X4_9CREN</name>